<dbReference type="Proteomes" id="UP000006039">
    <property type="component" value="Unassembled WGS sequence"/>
</dbReference>
<dbReference type="AlphaFoldDB" id="J3NTV4"/>
<name>J3NTV4_GAET3</name>
<feature type="compositionally biased region" description="Acidic residues" evidence="1">
    <location>
        <begin position="1"/>
        <end position="13"/>
    </location>
</feature>
<reference evidence="2" key="3">
    <citation type="submission" date="2010-09" db="EMBL/GenBank/DDBJ databases">
        <title>Annotation of Gaeumannomyces graminis var. tritici R3-111a-1.</title>
        <authorList>
            <consortium name="The Broad Institute Genome Sequencing Platform"/>
            <person name="Ma L.-J."/>
            <person name="Dead R."/>
            <person name="Young S.K."/>
            <person name="Zeng Q."/>
            <person name="Gargeya S."/>
            <person name="Fitzgerald M."/>
            <person name="Haas B."/>
            <person name="Abouelleil A."/>
            <person name="Alvarado L."/>
            <person name="Arachchi H.M."/>
            <person name="Berlin A."/>
            <person name="Brown A."/>
            <person name="Chapman S.B."/>
            <person name="Chen Z."/>
            <person name="Dunbar C."/>
            <person name="Freedman E."/>
            <person name="Gearin G."/>
            <person name="Gellesch M."/>
            <person name="Goldberg J."/>
            <person name="Griggs A."/>
            <person name="Gujja S."/>
            <person name="Heiman D."/>
            <person name="Howarth C."/>
            <person name="Larson L."/>
            <person name="Lui A."/>
            <person name="MacDonald P.J.P."/>
            <person name="Mehta T."/>
            <person name="Montmayeur A."/>
            <person name="Murphy C."/>
            <person name="Neiman D."/>
            <person name="Pearson M."/>
            <person name="Priest M."/>
            <person name="Roberts A."/>
            <person name="Saif S."/>
            <person name="Shea T."/>
            <person name="Shenoy N."/>
            <person name="Sisk P."/>
            <person name="Stolte C."/>
            <person name="Sykes S."/>
            <person name="Yandava C."/>
            <person name="Wortman J."/>
            <person name="Nusbaum C."/>
            <person name="Birren B."/>
        </authorList>
    </citation>
    <scope>NUCLEOTIDE SEQUENCE</scope>
    <source>
        <strain evidence="2">R3-111a-1</strain>
    </source>
</reference>
<feature type="region of interest" description="Disordered" evidence="1">
    <location>
        <begin position="125"/>
        <end position="207"/>
    </location>
</feature>
<dbReference type="RefSeq" id="XP_009220764.1">
    <property type="nucleotide sequence ID" value="XM_009222500.1"/>
</dbReference>
<gene>
    <name evidence="3" type="primary">20345161</name>
    <name evidence="2" type="ORF">GGTG_04703</name>
</gene>
<evidence type="ECO:0000313" key="3">
    <source>
        <dbReference type="EnsemblFungi" id="EJT79619"/>
    </source>
</evidence>
<sequence length="228" mass="24916">MHDDYYDDSDDEAATPSGRSTATELILETRCRSHLFVEVKAFDSFRNRDVIGLGANEGDGVAAFSKAAFSKAAFSKAAFSKAAFSKATHGSTSEMPGKPLNINDQDPLQIERQIRAERRAKRLQQKKELEERHNESAQDVSDKPERAAEQAAEQGPSIPEDVSDNRPDTVRMLAQNALAETGKLAGRPPIAHPEAPTGTLAEGDTPSPRYIFLWKNESIGSVNTFKGD</sequence>
<dbReference type="EnsemblFungi" id="EJT79619">
    <property type="protein sequence ID" value="EJT79619"/>
    <property type="gene ID" value="GGTG_04703"/>
</dbReference>
<reference evidence="3" key="4">
    <citation type="journal article" date="2015" name="G3 (Bethesda)">
        <title>Genome sequences of three phytopathogenic species of the Magnaporthaceae family of fungi.</title>
        <authorList>
            <person name="Okagaki L.H."/>
            <person name="Nunes C.C."/>
            <person name="Sailsbery J."/>
            <person name="Clay B."/>
            <person name="Brown D."/>
            <person name="John T."/>
            <person name="Oh Y."/>
            <person name="Young N."/>
            <person name="Fitzgerald M."/>
            <person name="Haas B.J."/>
            <person name="Zeng Q."/>
            <person name="Young S."/>
            <person name="Adiconis X."/>
            <person name="Fan L."/>
            <person name="Levin J.Z."/>
            <person name="Mitchell T.K."/>
            <person name="Okubara P.A."/>
            <person name="Farman M.L."/>
            <person name="Kohn L.M."/>
            <person name="Birren B."/>
            <person name="Ma L.-J."/>
            <person name="Dean R.A."/>
        </authorList>
    </citation>
    <scope>NUCLEOTIDE SEQUENCE</scope>
    <source>
        <strain evidence="3">R3-111a-1</strain>
    </source>
</reference>
<proteinExistence type="predicted"/>
<evidence type="ECO:0000313" key="4">
    <source>
        <dbReference type="Proteomes" id="UP000006039"/>
    </source>
</evidence>
<evidence type="ECO:0000256" key="1">
    <source>
        <dbReference type="SAM" id="MobiDB-lite"/>
    </source>
</evidence>
<dbReference type="VEuPathDB" id="FungiDB:GGTG_04703"/>
<reference evidence="3" key="5">
    <citation type="submission" date="2018-04" db="UniProtKB">
        <authorList>
            <consortium name="EnsemblFungi"/>
        </authorList>
    </citation>
    <scope>IDENTIFICATION</scope>
    <source>
        <strain evidence="3">R3-111a-1</strain>
    </source>
</reference>
<evidence type="ECO:0000313" key="2">
    <source>
        <dbReference type="EMBL" id="EJT79619.1"/>
    </source>
</evidence>
<feature type="region of interest" description="Disordered" evidence="1">
    <location>
        <begin position="1"/>
        <end position="20"/>
    </location>
</feature>
<accession>J3NTV4</accession>
<reference evidence="4" key="1">
    <citation type="submission" date="2010-07" db="EMBL/GenBank/DDBJ databases">
        <title>The genome sequence of Gaeumannomyces graminis var. tritici strain R3-111a-1.</title>
        <authorList>
            <consortium name="The Broad Institute Genome Sequencing Platform"/>
            <person name="Ma L.-J."/>
            <person name="Dead R."/>
            <person name="Young S."/>
            <person name="Zeng Q."/>
            <person name="Koehrsen M."/>
            <person name="Alvarado L."/>
            <person name="Berlin A."/>
            <person name="Chapman S.B."/>
            <person name="Chen Z."/>
            <person name="Freedman E."/>
            <person name="Gellesch M."/>
            <person name="Goldberg J."/>
            <person name="Griggs A."/>
            <person name="Gujja S."/>
            <person name="Heilman E.R."/>
            <person name="Heiman D."/>
            <person name="Hepburn T."/>
            <person name="Howarth C."/>
            <person name="Jen D."/>
            <person name="Larson L."/>
            <person name="Mehta T."/>
            <person name="Neiman D."/>
            <person name="Pearson M."/>
            <person name="Roberts A."/>
            <person name="Saif S."/>
            <person name="Shea T."/>
            <person name="Shenoy N."/>
            <person name="Sisk P."/>
            <person name="Stolte C."/>
            <person name="Sykes S."/>
            <person name="Walk T."/>
            <person name="White J."/>
            <person name="Yandava C."/>
            <person name="Haas B."/>
            <person name="Nusbaum C."/>
            <person name="Birren B."/>
        </authorList>
    </citation>
    <scope>NUCLEOTIDE SEQUENCE [LARGE SCALE GENOMIC DNA]</scope>
    <source>
        <strain evidence="4">R3-111a-1</strain>
    </source>
</reference>
<feature type="compositionally biased region" description="Basic and acidic residues" evidence="1">
    <location>
        <begin position="125"/>
        <end position="148"/>
    </location>
</feature>
<organism evidence="2">
    <name type="scientific">Gaeumannomyces tritici (strain R3-111a-1)</name>
    <name type="common">Wheat and barley take-all root rot fungus</name>
    <name type="synonym">Gaeumannomyces graminis var. tritici</name>
    <dbReference type="NCBI Taxonomy" id="644352"/>
    <lineage>
        <taxon>Eukaryota</taxon>
        <taxon>Fungi</taxon>
        <taxon>Dikarya</taxon>
        <taxon>Ascomycota</taxon>
        <taxon>Pezizomycotina</taxon>
        <taxon>Sordariomycetes</taxon>
        <taxon>Sordariomycetidae</taxon>
        <taxon>Magnaporthales</taxon>
        <taxon>Magnaporthaceae</taxon>
        <taxon>Gaeumannomyces</taxon>
    </lineage>
</organism>
<dbReference type="GeneID" id="20345161"/>
<protein>
    <submittedName>
        <fullName evidence="2 3">Uncharacterized protein</fullName>
    </submittedName>
</protein>
<keyword evidence="4" id="KW-1185">Reference proteome</keyword>
<dbReference type="HOGENOM" id="CLU_1214828_0_0_1"/>
<reference evidence="2" key="2">
    <citation type="submission" date="2010-07" db="EMBL/GenBank/DDBJ databases">
        <authorList>
            <consortium name="The Broad Institute Genome Sequencing Platform"/>
            <consortium name="Broad Institute Genome Sequencing Center for Infectious Disease"/>
            <person name="Ma L.-J."/>
            <person name="Dead R."/>
            <person name="Young S."/>
            <person name="Zeng Q."/>
            <person name="Koehrsen M."/>
            <person name="Alvarado L."/>
            <person name="Berlin A."/>
            <person name="Chapman S.B."/>
            <person name="Chen Z."/>
            <person name="Freedman E."/>
            <person name="Gellesch M."/>
            <person name="Goldberg J."/>
            <person name="Griggs A."/>
            <person name="Gujja S."/>
            <person name="Heilman E.R."/>
            <person name="Heiman D."/>
            <person name="Hepburn T."/>
            <person name="Howarth C."/>
            <person name="Jen D."/>
            <person name="Larson L."/>
            <person name="Mehta T."/>
            <person name="Neiman D."/>
            <person name="Pearson M."/>
            <person name="Roberts A."/>
            <person name="Saif S."/>
            <person name="Shea T."/>
            <person name="Shenoy N."/>
            <person name="Sisk P."/>
            <person name="Stolte C."/>
            <person name="Sykes S."/>
            <person name="Walk T."/>
            <person name="White J."/>
            <person name="Yandava C."/>
            <person name="Haas B."/>
            <person name="Nusbaum C."/>
            <person name="Birren B."/>
        </authorList>
    </citation>
    <scope>NUCLEOTIDE SEQUENCE</scope>
    <source>
        <strain evidence="2">R3-111a-1</strain>
    </source>
</reference>
<feature type="region of interest" description="Disordered" evidence="1">
    <location>
        <begin position="88"/>
        <end position="107"/>
    </location>
</feature>
<dbReference type="EMBL" id="GL385396">
    <property type="protein sequence ID" value="EJT79619.1"/>
    <property type="molecule type" value="Genomic_DNA"/>
</dbReference>